<dbReference type="Proteomes" id="UP001202328">
    <property type="component" value="Unassembled WGS sequence"/>
</dbReference>
<dbReference type="SUPFAM" id="SSF140996">
    <property type="entry name" value="Hermes dimerisation domain"/>
    <property type="match status" value="1"/>
</dbReference>
<dbReference type="PANTHER" id="PTHR34396:SF25">
    <property type="entry name" value="BOUNDARY ELEMENT ASSOCIATED FACTOR"/>
    <property type="match status" value="1"/>
</dbReference>
<gene>
    <name evidence="1" type="ORF">MKW98_030340</name>
</gene>
<dbReference type="AlphaFoldDB" id="A0AAD4XYP7"/>
<protein>
    <submittedName>
        <fullName evidence="1">Uncharacterized protein</fullName>
    </submittedName>
</protein>
<organism evidence="1 2">
    <name type="scientific">Papaver atlanticum</name>
    <dbReference type="NCBI Taxonomy" id="357466"/>
    <lineage>
        <taxon>Eukaryota</taxon>
        <taxon>Viridiplantae</taxon>
        <taxon>Streptophyta</taxon>
        <taxon>Embryophyta</taxon>
        <taxon>Tracheophyta</taxon>
        <taxon>Spermatophyta</taxon>
        <taxon>Magnoliopsida</taxon>
        <taxon>Ranunculales</taxon>
        <taxon>Papaveraceae</taxon>
        <taxon>Papaveroideae</taxon>
        <taxon>Papaver</taxon>
    </lineage>
</organism>
<name>A0AAD4XYP7_9MAGN</name>
<accession>A0AAD4XYP7</accession>
<dbReference type="GO" id="GO:0006357">
    <property type="term" value="P:regulation of transcription by RNA polymerase II"/>
    <property type="evidence" value="ECO:0007669"/>
    <property type="project" value="TreeGrafter"/>
</dbReference>
<keyword evidence="2" id="KW-1185">Reference proteome</keyword>
<dbReference type="PANTHER" id="PTHR34396">
    <property type="entry name" value="OS03G0264950 PROTEIN-RELATED"/>
    <property type="match status" value="1"/>
</dbReference>
<sequence>MLLKVFEVGDGAVAAYDFKFIPEVTRDLIARMIILHELPFSMVENVGFRKVLASLQPTFKLVKRTTAKSDCMK</sequence>
<evidence type="ECO:0000313" key="2">
    <source>
        <dbReference type="Proteomes" id="UP001202328"/>
    </source>
</evidence>
<comment type="caution">
    <text evidence="1">The sequence shown here is derived from an EMBL/GenBank/DDBJ whole genome shotgun (WGS) entry which is preliminary data.</text>
</comment>
<dbReference type="GO" id="GO:1990837">
    <property type="term" value="F:sequence-specific double-stranded DNA binding"/>
    <property type="evidence" value="ECO:0007669"/>
    <property type="project" value="TreeGrafter"/>
</dbReference>
<dbReference type="EMBL" id="JAJJMB010001096">
    <property type="protein sequence ID" value="KAI3958675.1"/>
    <property type="molecule type" value="Genomic_DNA"/>
</dbReference>
<proteinExistence type="predicted"/>
<evidence type="ECO:0000313" key="1">
    <source>
        <dbReference type="EMBL" id="KAI3958675.1"/>
    </source>
</evidence>
<reference evidence="1" key="1">
    <citation type="submission" date="2022-04" db="EMBL/GenBank/DDBJ databases">
        <title>A functionally conserved STORR gene fusion in Papaver species that diverged 16.8 million years ago.</title>
        <authorList>
            <person name="Catania T."/>
        </authorList>
    </citation>
    <scope>NUCLEOTIDE SEQUENCE</scope>
    <source>
        <strain evidence="1">S-188037</strain>
    </source>
</reference>
<dbReference type="GO" id="GO:0005634">
    <property type="term" value="C:nucleus"/>
    <property type="evidence" value="ECO:0007669"/>
    <property type="project" value="TreeGrafter"/>
</dbReference>
<feature type="non-terminal residue" evidence="1">
    <location>
        <position position="73"/>
    </location>
</feature>
<dbReference type="InterPro" id="IPR053031">
    <property type="entry name" value="Cuticle_assoc_protein"/>
</dbReference>